<evidence type="ECO:0000256" key="9">
    <source>
        <dbReference type="SAM" id="Phobius"/>
    </source>
</evidence>
<dbReference type="InterPro" id="IPR000192">
    <property type="entry name" value="Aminotrans_V_dom"/>
</dbReference>
<comment type="caution">
    <text evidence="12">The sequence shown here is derived from an EMBL/GenBank/DDBJ whole genome shotgun (WGS) entry which is preliminary data.</text>
</comment>
<evidence type="ECO:0000313" key="12">
    <source>
        <dbReference type="EMBL" id="RAL61345.1"/>
    </source>
</evidence>
<dbReference type="Pfam" id="PF00266">
    <property type="entry name" value="Aminotran_5"/>
    <property type="match status" value="1"/>
</dbReference>
<dbReference type="PROSITE" id="PS00595">
    <property type="entry name" value="AA_TRANSFER_CLASS_5"/>
    <property type="match status" value="1"/>
</dbReference>
<dbReference type="EMBL" id="QKRW01000032">
    <property type="protein sequence ID" value="RAL61345.1"/>
    <property type="molecule type" value="Genomic_DNA"/>
</dbReference>
<keyword evidence="9" id="KW-0472">Membrane</keyword>
<evidence type="ECO:0000256" key="7">
    <source>
        <dbReference type="RuleBase" id="RU004504"/>
    </source>
</evidence>
<dbReference type="PANTHER" id="PTHR21152:SF24">
    <property type="entry name" value="ALANINE--GLYOXYLATE AMINOTRANSFERASE 1"/>
    <property type="match status" value="1"/>
</dbReference>
<gene>
    <name evidence="12" type="ORF">DID88_009481</name>
</gene>
<evidence type="ECO:0000256" key="6">
    <source>
        <dbReference type="ARBA" id="ARBA00022898"/>
    </source>
</evidence>
<keyword evidence="4" id="KW-0032">Aminotransferase</keyword>
<dbReference type="Gene3D" id="3.90.1150.10">
    <property type="entry name" value="Aspartate Aminotransferase, domain 1"/>
    <property type="match status" value="1"/>
</dbReference>
<dbReference type="OrthoDB" id="7403325at2759"/>
<dbReference type="EC" id="2.6.1.44" evidence="3"/>
<evidence type="ECO:0000256" key="2">
    <source>
        <dbReference type="ARBA" id="ARBA00009236"/>
    </source>
</evidence>
<feature type="domain" description="Aminotransferase class V" evidence="10">
    <location>
        <begin position="379"/>
        <end position="688"/>
    </location>
</feature>
<evidence type="ECO:0000256" key="1">
    <source>
        <dbReference type="ARBA" id="ARBA00001933"/>
    </source>
</evidence>
<dbReference type="InterPro" id="IPR009688">
    <property type="entry name" value="FAM210A/B-like_dom"/>
</dbReference>
<evidence type="ECO:0000256" key="5">
    <source>
        <dbReference type="ARBA" id="ARBA00022679"/>
    </source>
</evidence>
<reference evidence="12 13" key="1">
    <citation type="submission" date="2018-06" db="EMBL/GenBank/DDBJ databases">
        <title>Genome Sequence of the Brown Rot Fungal Pathogen Monilinia fructigena.</title>
        <authorList>
            <person name="Landi L."/>
            <person name="De Miccolis Angelini R.M."/>
            <person name="Pollastro S."/>
            <person name="Abate D."/>
            <person name="Faretra F."/>
            <person name="Romanazzi G."/>
        </authorList>
    </citation>
    <scope>NUCLEOTIDE SEQUENCE [LARGE SCALE GENOMIC DNA]</scope>
    <source>
        <strain evidence="12 13">Mfrg269</strain>
    </source>
</reference>
<feature type="transmembrane region" description="Helical" evidence="9">
    <location>
        <begin position="108"/>
        <end position="131"/>
    </location>
</feature>
<feature type="domain" description="DUF1279" evidence="11">
    <location>
        <begin position="100"/>
        <end position="233"/>
    </location>
</feature>
<keyword evidence="13" id="KW-1185">Reference proteome</keyword>
<dbReference type="InterPro" id="IPR015424">
    <property type="entry name" value="PyrdxlP-dep_Trfase"/>
</dbReference>
<evidence type="ECO:0000256" key="4">
    <source>
        <dbReference type="ARBA" id="ARBA00022576"/>
    </source>
</evidence>
<dbReference type="GO" id="GO:0004760">
    <property type="term" value="F:L-serine-pyruvate transaminase activity"/>
    <property type="evidence" value="ECO:0007669"/>
    <property type="project" value="TreeGrafter"/>
</dbReference>
<name>A0A395IM48_9HELO</name>
<evidence type="ECO:0000259" key="10">
    <source>
        <dbReference type="Pfam" id="PF00266"/>
    </source>
</evidence>
<dbReference type="GO" id="GO:0019265">
    <property type="term" value="P:glycine biosynthetic process, by transamination of glyoxylate"/>
    <property type="evidence" value="ECO:0007669"/>
    <property type="project" value="TreeGrafter"/>
</dbReference>
<dbReference type="AlphaFoldDB" id="A0A395IM48"/>
<sequence length="732" mass="80570">MTATRATIQTTTPTRPFVLRNLPQRPIATSAISTPTNSLRSKSRPQTTNFTFSSNPPSSSETLFQRARTRTNRYFHNSRPRRNGEAKAESLGDETTLSGRMKKLSREYGWSVVGVYIFLSAADFPFCYLLVRTLGTDRIGEWEHIITSNIKKMIPESIKNFWHEWRTAMKKAEHDITGSDKISDGVEMAGWGVEEAEERNKRDASLGTQLALAYAIHKSFIFVRVPLTAAITPKVVRTLRGWGWDIGKRTTKEAKAIKRAAHHAAQPAKPLKSKLDNNGVISSLALRRVFYPAIPHIVAPLPRLSAIARHITPNSTSNSTESTATIQSRNFTNTLTVSKTQENNTKMSNQPAHPTLLIPGPIEFDDAVLQSMSHYSESHVGAPFVAVFGETLLMLRKLFQSTDPASQPLVISGSGTLGWDLVAANLAEPGDEVLVLHTGYFADSFADCFETYGVKATQLKAPIGERPQLPEIEKALREKKYKLLTVTHVDTSTGVLSELQKLSELVHRVSPDTLVVVDGVCSVGCEEIEFDKWGLDAVITASQKAIGCPAGLSISYYSGRAIESFKARKTPPGSYFASFKNWLPIMQNYEAKKPSYFATPSPQLIHALHTSLTQILSIPLSERFAKHKATSQKIKKAVTDLGLKQLASNPADQANGMTAIYLPENVKAPELLPNLLQKGVVFAGGLHKEIATKYIRVGHMGVSVVNEGRGDVEKVIEALGVGLREAGYERKE</sequence>
<dbReference type="GO" id="GO:0008453">
    <property type="term" value="F:alanine-glyoxylate transaminase activity"/>
    <property type="evidence" value="ECO:0007669"/>
    <property type="project" value="UniProtKB-EC"/>
</dbReference>
<feature type="region of interest" description="Disordered" evidence="8">
    <location>
        <begin position="31"/>
        <end position="61"/>
    </location>
</feature>
<dbReference type="Gene3D" id="3.40.640.10">
    <property type="entry name" value="Type I PLP-dependent aspartate aminotransferase-like (Major domain)"/>
    <property type="match status" value="1"/>
</dbReference>
<dbReference type="GO" id="GO:0005777">
    <property type="term" value="C:peroxisome"/>
    <property type="evidence" value="ECO:0007669"/>
    <property type="project" value="TreeGrafter"/>
</dbReference>
<dbReference type="Proteomes" id="UP000249056">
    <property type="component" value="Unassembled WGS sequence"/>
</dbReference>
<dbReference type="SUPFAM" id="SSF53383">
    <property type="entry name" value="PLP-dependent transferases"/>
    <property type="match status" value="1"/>
</dbReference>
<evidence type="ECO:0000256" key="8">
    <source>
        <dbReference type="SAM" id="MobiDB-lite"/>
    </source>
</evidence>
<dbReference type="FunFam" id="3.40.640.10:FF:000027">
    <property type="entry name" value="Serine--pyruvate aminotransferase, mitochondrial"/>
    <property type="match status" value="1"/>
</dbReference>
<dbReference type="FunFam" id="3.90.1150.10:FF:000049">
    <property type="entry name" value="Alanine-glyoxylate aminotransferase 1"/>
    <property type="match status" value="1"/>
</dbReference>
<feature type="compositionally biased region" description="Low complexity" evidence="8">
    <location>
        <begin position="47"/>
        <end position="60"/>
    </location>
</feature>
<evidence type="ECO:0000259" key="11">
    <source>
        <dbReference type="Pfam" id="PF06916"/>
    </source>
</evidence>
<feature type="compositionally biased region" description="Polar residues" evidence="8">
    <location>
        <begin position="31"/>
        <end position="46"/>
    </location>
</feature>
<dbReference type="PANTHER" id="PTHR21152">
    <property type="entry name" value="AMINOTRANSFERASE CLASS V"/>
    <property type="match status" value="1"/>
</dbReference>
<dbReference type="InterPro" id="IPR015421">
    <property type="entry name" value="PyrdxlP-dep_Trfase_major"/>
</dbReference>
<accession>A0A395IM48</accession>
<comment type="cofactor">
    <cofactor evidence="1 7">
        <name>pyridoxal 5'-phosphate</name>
        <dbReference type="ChEBI" id="CHEBI:597326"/>
    </cofactor>
</comment>
<organism evidence="12 13">
    <name type="scientific">Monilinia fructigena</name>
    <dbReference type="NCBI Taxonomy" id="38457"/>
    <lineage>
        <taxon>Eukaryota</taxon>
        <taxon>Fungi</taxon>
        <taxon>Dikarya</taxon>
        <taxon>Ascomycota</taxon>
        <taxon>Pezizomycotina</taxon>
        <taxon>Leotiomycetes</taxon>
        <taxon>Helotiales</taxon>
        <taxon>Sclerotiniaceae</taxon>
        <taxon>Monilinia</taxon>
    </lineage>
</organism>
<proteinExistence type="inferred from homology"/>
<dbReference type="Pfam" id="PF06916">
    <property type="entry name" value="FAM210A-B_dom"/>
    <property type="match status" value="1"/>
</dbReference>
<evidence type="ECO:0000256" key="3">
    <source>
        <dbReference type="ARBA" id="ARBA00013049"/>
    </source>
</evidence>
<keyword evidence="6" id="KW-0663">Pyridoxal phosphate</keyword>
<evidence type="ECO:0000313" key="13">
    <source>
        <dbReference type="Proteomes" id="UP000249056"/>
    </source>
</evidence>
<comment type="similarity">
    <text evidence="2">Belongs to the class-V pyridoxal-phosphate-dependent aminotransferase family.</text>
</comment>
<keyword evidence="9" id="KW-1133">Transmembrane helix</keyword>
<keyword evidence="5" id="KW-0808">Transferase</keyword>
<dbReference type="InterPro" id="IPR015422">
    <property type="entry name" value="PyrdxlP-dep_Trfase_small"/>
</dbReference>
<protein>
    <recommendedName>
        <fullName evidence="3">alanine--glyoxylate transaminase</fullName>
        <ecNumber evidence="3">2.6.1.44</ecNumber>
    </recommendedName>
</protein>
<dbReference type="InterPro" id="IPR020578">
    <property type="entry name" value="Aminotrans_V_PyrdxlP_BS"/>
</dbReference>
<keyword evidence="9" id="KW-0812">Transmembrane</keyword>